<gene>
    <name evidence="25" type="ORF">L21SP2_1613</name>
</gene>
<dbReference type="STRING" id="1307761.L21SP2_1613"/>
<evidence type="ECO:0000259" key="23">
    <source>
        <dbReference type="Pfam" id="PF02875"/>
    </source>
</evidence>
<evidence type="ECO:0000256" key="4">
    <source>
        <dbReference type="ARBA" id="ARBA00013023"/>
    </source>
</evidence>
<dbReference type="Gene3D" id="3.40.1190.10">
    <property type="entry name" value="Mur-like, catalytic domain"/>
    <property type="match status" value="1"/>
</dbReference>
<keyword evidence="9" id="KW-0479">Metal-binding</keyword>
<evidence type="ECO:0000256" key="22">
    <source>
        <dbReference type="PIRNR" id="PIRNR001563"/>
    </source>
</evidence>
<reference evidence="25 26" key="1">
    <citation type="journal article" date="2015" name="Stand. Genomic Sci.">
        <title>Complete genome sequence and description of Salinispira pacifica gen. nov., sp. nov., a novel spirochaete isolated form a hypersaline microbial mat.</title>
        <authorList>
            <person name="Ben Hania W."/>
            <person name="Joseph M."/>
            <person name="Schumann P."/>
            <person name="Bunk B."/>
            <person name="Fiebig A."/>
            <person name="Sproer C."/>
            <person name="Klenk H.P."/>
            <person name="Fardeau M.L."/>
            <person name="Spring S."/>
        </authorList>
    </citation>
    <scope>NUCLEOTIDE SEQUENCE [LARGE SCALE GENOMIC DNA]</scope>
    <source>
        <strain evidence="25 26">L21-RPul-D2</strain>
    </source>
</reference>
<comment type="catalytic activity">
    <reaction evidence="18">
        <text>(6S)-5,6,7,8-tetrahydrofolyl-(gamma-L-Glu)(n) + L-glutamate + ATP = (6S)-5,6,7,8-tetrahydrofolyl-(gamma-L-Glu)(n+1) + ADP + phosphate + H(+)</text>
        <dbReference type="Rhea" id="RHEA:10580"/>
        <dbReference type="Rhea" id="RHEA-COMP:14738"/>
        <dbReference type="Rhea" id="RHEA-COMP:14740"/>
        <dbReference type="ChEBI" id="CHEBI:15378"/>
        <dbReference type="ChEBI" id="CHEBI:29985"/>
        <dbReference type="ChEBI" id="CHEBI:30616"/>
        <dbReference type="ChEBI" id="CHEBI:43474"/>
        <dbReference type="ChEBI" id="CHEBI:141005"/>
        <dbReference type="ChEBI" id="CHEBI:456216"/>
        <dbReference type="EC" id="6.3.2.17"/>
    </reaction>
</comment>
<comment type="catalytic activity">
    <reaction evidence="20">
        <text>(6R)-5,10-methylenetetrahydrofolyl-(gamma-L-Glu)(n) + L-glutamate + ATP = (6R)-5,10-methylenetetrahydrofolyl-(gamma-L-Glu)(n+1) + ADP + phosphate + H(+)</text>
        <dbReference type="Rhea" id="RHEA:51912"/>
        <dbReference type="Rhea" id="RHEA-COMP:13257"/>
        <dbReference type="Rhea" id="RHEA-COMP:13258"/>
        <dbReference type="ChEBI" id="CHEBI:15378"/>
        <dbReference type="ChEBI" id="CHEBI:29985"/>
        <dbReference type="ChEBI" id="CHEBI:30616"/>
        <dbReference type="ChEBI" id="CHEBI:43474"/>
        <dbReference type="ChEBI" id="CHEBI:136572"/>
        <dbReference type="ChEBI" id="CHEBI:456216"/>
        <dbReference type="EC" id="6.3.2.17"/>
    </reaction>
</comment>
<proteinExistence type="inferred from homology"/>
<comment type="catalytic activity">
    <reaction evidence="21">
        <text>7,8-dihydropteroate + L-glutamate + ATP = 7,8-dihydrofolate + ADP + phosphate + H(+)</text>
        <dbReference type="Rhea" id="RHEA:23584"/>
        <dbReference type="ChEBI" id="CHEBI:15378"/>
        <dbReference type="ChEBI" id="CHEBI:17839"/>
        <dbReference type="ChEBI" id="CHEBI:29985"/>
        <dbReference type="ChEBI" id="CHEBI:30616"/>
        <dbReference type="ChEBI" id="CHEBI:43474"/>
        <dbReference type="ChEBI" id="CHEBI:57451"/>
        <dbReference type="ChEBI" id="CHEBI:456216"/>
        <dbReference type="EC" id="6.3.2.12"/>
    </reaction>
</comment>
<protein>
    <recommendedName>
        <fullName evidence="6">Dihydrofolate synthase/folylpolyglutamate synthase</fullName>
        <ecNumber evidence="4">6.3.2.12</ecNumber>
        <ecNumber evidence="5">6.3.2.17</ecNumber>
    </recommendedName>
    <alternativeName>
        <fullName evidence="16">Folylpoly-gamma-glutamate synthetase</fullName>
    </alternativeName>
    <alternativeName>
        <fullName evidence="17">Folylpoly-gamma-glutamate synthetase-dihydrofolate synthetase</fullName>
    </alternativeName>
    <alternativeName>
        <fullName evidence="14">Folylpolyglutamate synthetase</fullName>
    </alternativeName>
    <alternativeName>
        <fullName evidence="15">Tetrahydrofolylpolyglutamate synthase</fullName>
    </alternativeName>
</protein>
<keyword evidence="13" id="KW-0289">Folate biosynthesis</keyword>
<dbReference type="SUPFAM" id="SSF53244">
    <property type="entry name" value="MurD-like peptide ligases, peptide-binding domain"/>
    <property type="match status" value="1"/>
</dbReference>
<dbReference type="Pfam" id="PF02875">
    <property type="entry name" value="Mur_ligase_C"/>
    <property type="match status" value="1"/>
</dbReference>
<dbReference type="GO" id="GO:0004326">
    <property type="term" value="F:tetrahydrofolylpolyglutamate synthase activity"/>
    <property type="evidence" value="ECO:0007669"/>
    <property type="project" value="UniProtKB-EC"/>
</dbReference>
<organism evidence="25 26">
    <name type="scientific">Salinispira pacifica</name>
    <dbReference type="NCBI Taxonomy" id="1307761"/>
    <lineage>
        <taxon>Bacteria</taxon>
        <taxon>Pseudomonadati</taxon>
        <taxon>Spirochaetota</taxon>
        <taxon>Spirochaetia</taxon>
        <taxon>Spirochaetales</taxon>
        <taxon>Spirochaetaceae</taxon>
        <taxon>Salinispira</taxon>
    </lineage>
</organism>
<evidence type="ECO:0000256" key="21">
    <source>
        <dbReference type="ARBA" id="ARBA00049161"/>
    </source>
</evidence>
<feature type="domain" description="Mur ligase C-terminal" evidence="23">
    <location>
        <begin position="299"/>
        <end position="407"/>
    </location>
</feature>
<evidence type="ECO:0000313" key="25">
    <source>
        <dbReference type="EMBL" id="AHC14998.1"/>
    </source>
</evidence>
<evidence type="ECO:0000256" key="9">
    <source>
        <dbReference type="ARBA" id="ARBA00022723"/>
    </source>
</evidence>
<comment type="catalytic activity">
    <reaction evidence="19">
        <text>10-formyltetrahydrofolyl-(gamma-L-Glu)(n) + L-glutamate + ATP = 10-formyltetrahydrofolyl-(gamma-L-Glu)(n+1) + ADP + phosphate + H(+)</text>
        <dbReference type="Rhea" id="RHEA:51904"/>
        <dbReference type="Rhea" id="RHEA-COMP:13088"/>
        <dbReference type="Rhea" id="RHEA-COMP:14300"/>
        <dbReference type="ChEBI" id="CHEBI:15378"/>
        <dbReference type="ChEBI" id="CHEBI:29985"/>
        <dbReference type="ChEBI" id="CHEBI:30616"/>
        <dbReference type="ChEBI" id="CHEBI:43474"/>
        <dbReference type="ChEBI" id="CHEBI:134413"/>
        <dbReference type="ChEBI" id="CHEBI:456216"/>
        <dbReference type="EC" id="6.3.2.17"/>
    </reaction>
</comment>
<dbReference type="GO" id="GO:0005829">
    <property type="term" value="C:cytosol"/>
    <property type="evidence" value="ECO:0007669"/>
    <property type="project" value="TreeGrafter"/>
</dbReference>
<dbReference type="InterPro" id="IPR018109">
    <property type="entry name" value="Folylpolyglutamate_synth_CS"/>
</dbReference>
<dbReference type="InterPro" id="IPR013221">
    <property type="entry name" value="Mur_ligase_cen"/>
</dbReference>
<dbReference type="Proteomes" id="UP000018680">
    <property type="component" value="Chromosome"/>
</dbReference>
<dbReference type="KEGG" id="slr:L21SP2_1613"/>
<keyword evidence="12" id="KW-0460">Magnesium</keyword>
<dbReference type="NCBIfam" id="TIGR01499">
    <property type="entry name" value="folC"/>
    <property type="match status" value="1"/>
</dbReference>
<dbReference type="InterPro" id="IPR004101">
    <property type="entry name" value="Mur_ligase_C"/>
</dbReference>
<dbReference type="EMBL" id="CP006939">
    <property type="protein sequence ID" value="AHC14998.1"/>
    <property type="molecule type" value="Genomic_DNA"/>
</dbReference>
<dbReference type="InterPro" id="IPR001645">
    <property type="entry name" value="Folylpolyglutamate_synth"/>
</dbReference>
<dbReference type="PIRSF" id="PIRSF001563">
    <property type="entry name" value="Folylpolyglu_synth"/>
    <property type="match status" value="1"/>
</dbReference>
<keyword evidence="8 22" id="KW-0436">Ligase</keyword>
<evidence type="ECO:0000256" key="14">
    <source>
        <dbReference type="ARBA" id="ARBA00030048"/>
    </source>
</evidence>
<evidence type="ECO:0000256" key="19">
    <source>
        <dbReference type="ARBA" id="ARBA00047808"/>
    </source>
</evidence>
<evidence type="ECO:0000256" key="17">
    <source>
        <dbReference type="ARBA" id="ARBA00032510"/>
    </source>
</evidence>
<dbReference type="GO" id="GO:0006730">
    <property type="term" value="P:one-carbon metabolic process"/>
    <property type="evidence" value="ECO:0007669"/>
    <property type="project" value="UniProtKB-KW"/>
</dbReference>
<dbReference type="PATRIC" id="fig|1307761.3.peg.1608"/>
<evidence type="ECO:0000256" key="12">
    <source>
        <dbReference type="ARBA" id="ARBA00022842"/>
    </source>
</evidence>
<evidence type="ECO:0000256" key="6">
    <source>
        <dbReference type="ARBA" id="ARBA00019357"/>
    </source>
</evidence>
<dbReference type="PANTHER" id="PTHR11136:SF5">
    <property type="entry name" value="FOLYLPOLYGLUTAMATE SYNTHASE, MITOCHONDRIAL"/>
    <property type="match status" value="1"/>
</dbReference>
<keyword evidence="10 22" id="KW-0547">Nucleotide-binding</keyword>
<evidence type="ECO:0000313" key="26">
    <source>
        <dbReference type="Proteomes" id="UP000018680"/>
    </source>
</evidence>
<dbReference type="OrthoDB" id="9809356at2"/>
<sequence>MVDFRYLEQFTNFETRRGHIRDFKLETMEKLLDDFGKPHEGMKFIHIAGSKGKGSTSAYTAALLSDYLNERVGIYGSPHVYDYRERIRSAVPGMTDIRQGFFRDEIYGRNLNRIKKYIDGLPGDAEHPSTFELLTLLSFLVFQEAGLRHAVIEVGMGGRLDSTNVIQPVICGITPIEMEHAKYLGDTLEKIAGEKAGIIKPGIPVISGRQKPGAGEVIRRRAAERGSPLFTIQDDSGSVDYLKENFRLATKLFIEIPGIRDHNLTGYPEPEDFLMHSASGIFSRTRLPGRYEARNLPGCGSPVILDAAHTPDSLERFFTALQADPELKTDGQTAGYCIFAALEDKDRRKMLEIVLKYFSRIIFCGTGSFKPSDPRELAAIAERLPGAEKAEIRVAESPSHALRMACSMNSWGAACGSFYLLGELYPELVPEK</sequence>
<evidence type="ECO:0000256" key="5">
    <source>
        <dbReference type="ARBA" id="ARBA00013025"/>
    </source>
</evidence>
<dbReference type="InterPro" id="IPR036615">
    <property type="entry name" value="Mur_ligase_C_dom_sf"/>
</dbReference>
<dbReference type="GO" id="GO:0005524">
    <property type="term" value="F:ATP binding"/>
    <property type="evidence" value="ECO:0007669"/>
    <property type="project" value="UniProtKB-KW"/>
</dbReference>
<comment type="function">
    <text evidence="1">Functions in two distinct reactions of the de novo folate biosynthetic pathway. Catalyzes the addition of a glutamate residue to dihydropteroate (7,8-dihydropteroate or H2Pte) to form dihydrofolate (7,8-dihydrofolate monoglutamate or H2Pte-Glu). Also catalyzes successive additions of L-glutamate to tetrahydrofolate or 10-formyltetrahydrofolate or 5,10-methylenetetrahydrofolate, leading to folylpolyglutamate derivatives.</text>
</comment>
<dbReference type="HOGENOM" id="CLU_015869_1_2_12"/>
<dbReference type="EC" id="6.3.2.17" evidence="5"/>
<evidence type="ECO:0000256" key="16">
    <source>
        <dbReference type="ARBA" id="ARBA00030876"/>
    </source>
</evidence>
<evidence type="ECO:0000256" key="18">
    <source>
        <dbReference type="ARBA" id="ARBA00047493"/>
    </source>
</evidence>
<accession>V5WGT6</accession>
<evidence type="ECO:0000256" key="10">
    <source>
        <dbReference type="ARBA" id="ARBA00022741"/>
    </source>
</evidence>
<evidence type="ECO:0000256" key="3">
    <source>
        <dbReference type="ARBA" id="ARBA00005150"/>
    </source>
</evidence>
<dbReference type="RefSeq" id="WP_024267918.1">
    <property type="nucleotide sequence ID" value="NC_023035.1"/>
</dbReference>
<dbReference type="GO" id="GO:0046872">
    <property type="term" value="F:metal ion binding"/>
    <property type="evidence" value="ECO:0007669"/>
    <property type="project" value="UniProtKB-KW"/>
</dbReference>
<dbReference type="AlphaFoldDB" id="V5WGT6"/>
<feature type="domain" description="Mur ligase central" evidence="24">
    <location>
        <begin position="47"/>
        <end position="238"/>
    </location>
</feature>
<keyword evidence="26" id="KW-1185">Reference proteome</keyword>
<evidence type="ECO:0000256" key="1">
    <source>
        <dbReference type="ARBA" id="ARBA00002714"/>
    </source>
</evidence>
<dbReference type="EC" id="6.3.2.12" evidence="4"/>
<evidence type="ECO:0000256" key="20">
    <source>
        <dbReference type="ARBA" id="ARBA00049035"/>
    </source>
</evidence>
<comment type="pathway">
    <text evidence="3">Cofactor biosynthesis; tetrahydrofolylpolyglutamate biosynthesis.</text>
</comment>
<dbReference type="Pfam" id="PF08245">
    <property type="entry name" value="Mur_ligase_M"/>
    <property type="match status" value="1"/>
</dbReference>
<keyword evidence="11 22" id="KW-0067">ATP-binding</keyword>
<dbReference type="GO" id="GO:0008841">
    <property type="term" value="F:dihydrofolate synthase activity"/>
    <property type="evidence" value="ECO:0007669"/>
    <property type="project" value="UniProtKB-EC"/>
</dbReference>
<dbReference type="PANTHER" id="PTHR11136">
    <property type="entry name" value="FOLYLPOLYGLUTAMATE SYNTHASE-RELATED"/>
    <property type="match status" value="1"/>
</dbReference>
<evidence type="ECO:0000256" key="15">
    <source>
        <dbReference type="ARBA" id="ARBA00030592"/>
    </source>
</evidence>
<evidence type="ECO:0000256" key="11">
    <source>
        <dbReference type="ARBA" id="ARBA00022840"/>
    </source>
</evidence>
<evidence type="ECO:0000256" key="8">
    <source>
        <dbReference type="ARBA" id="ARBA00022598"/>
    </source>
</evidence>
<dbReference type="Gene3D" id="3.90.190.20">
    <property type="entry name" value="Mur ligase, C-terminal domain"/>
    <property type="match status" value="1"/>
</dbReference>
<dbReference type="SUPFAM" id="SSF53623">
    <property type="entry name" value="MurD-like peptide ligases, catalytic domain"/>
    <property type="match status" value="1"/>
</dbReference>
<dbReference type="InterPro" id="IPR036565">
    <property type="entry name" value="Mur-like_cat_sf"/>
</dbReference>
<comment type="pathway">
    <text evidence="2">Cofactor biosynthesis; tetrahydrofolate biosynthesis; 7,8-dihydrofolate from 2-amino-4-hydroxy-6-hydroxymethyl-7,8-dihydropteridine diphosphate and 4-aminobenzoate: step 2/2.</text>
</comment>
<evidence type="ECO:0000259" key="24">
    <source>
        <dbReference type="Pfam" id="PF08245"/>
    </source>
</evidence>
<dbReference type="eggNOG" id="COG0285">
    <property type="taxonomic scope" value="Bacteria"/>
</dbReference>
<dbReference type="PROSITE" id="PS01012">
    <property type="entry name" value="FOLYLPOLYGLU_SYNT_2"/>
    <property type="match status" value="1"/>
</dbReference>
<keyword evidence="7" id="KW-0554">One-carbon metabolism</keyword>
<name>V5WGT6_9SPIO</name>
<dbReference type="GO" id="GO:0046656">
    <property type="term" value="P:folic acid biosynthetic process"/>
    <property type="evidence" value="ECO:0007669"/>
    <property type="project" value="UniProtKB-KW"/>
</dbReference>
<comment type="similarity">
    <text evidence="22">Belongs to the folylpolyglutamate synthase family.</text>
</comment>
<evidence type="ECO:0000256" key="7">
    <source>
        <dbReference type="ARBA" id="ARBA00022563"/>
    </source>
</evidence>
<evidence type="ECO:0000256" key="13">
    <source>
        <dbReference type="ARBA" id="ARBA00022909"/>
    </source>
</evidence>
<evidence type="ECO:0000256" key="2">
    <source>
        <dbReference type="ARBA" id="ARBA00004799"/>
    </source>
</evidence>